<dbReference type="Pfam" id="PF11686">
    <property type="entry name" value="DUF3283"/>
    <property type="match status" value="1"/>
</dbReference>
<dbReference type="GO" id="GO:0003887">
    <property type="term" value="F:DNA-directed DNA polymerase activity"/>
    <property type="evidence" value="ECO:0007669"/>
    <property type="project" value="InterPro"/>
</dbReference>
<accession>A0A090SMU6</accession>
<sequence length="69" mass="8081">MSYNLSLLPPSEKNKVELDKQASFVVWQMREAKAGPEAIREQLERIQDETEKAWFEACVDKYKKMMGVM</sequence>
<dbReference type="GO" id="GO:0003677">
    <property type="term" value="F:DNA binding"/>
    <property type="evidence" value="ECO:0007669"/>
    <property type="project" value="InterPro"/>
</dbReference>
<gene>
    <name evidence="1" type="ORF">JCM19235_3724</name>
</gene>
<evidence type="ECO:0000313" key="2">
    <source>
        <dbReference type="Proteomes" id="UP000029228"/>
    </source>
</evidence>
<organism evidence="1 2">
    <name type="scientific">Vibrio maritimus</name>
    <dbReference type="NCBI Taxonomy" id="990268"/>
    <lineage>
        <taxon>Bacteria</taxon>
        <taxon>Pseudomonadati</taxon>
        <taxon>Pseudomonadota</taxon>
        <taxon>Gammaproteobacteria</taxon>
        <taxon>Vibrionales</taxon>
        <taxon>Vibrionaceae</taxon>
        <taxon>Vibrio</taxon>
    </lineage>
</organism>
<proteinExistence type="predicted"/>
<dbReference type="AlphaFoldDB" id="A0A090SMU6"/>
<dbReference type="SUPFAM" id="SSF46575">
    <property type="entry name" value="DNA polymerase III theta subunit-like"/>
    <property type="match status" value="1"/>
</dbReference>
<reference evidence="1 2" key="1">
    <citation type="submission" date="2014-09" db="EMBL/GenBank/DDBJ databases">
        <title>Vibrio maritimus JCM 19235. (C45) whole genome shotgun sequence.</title>
        <authorList>
            <person name="Sawabe T."/>
            <person name="Meirelles P."/>
            <person name="Nakanishi M."/>
            <person name="Sayaka M."/>
            <person name="Hattori M."/>
            <person name="Ohkuma M."/>
        </authorList>
    </citation>
    <scope>NUCLEOTIDE SEQUENCE [LARGE SCALE GENOMIC DNA]</scope>
    <source>
        <strain evidence="2">JCM19235</strain>
    </source>
</reference>
<protein>
    <recommendedName>
        <fullName evidence="3">Pyridoxamine 5'-phosphate oxidase</fullName>
    </recommendedName>
</protein>
<dbReference type="STRING" id="990268.JCM19235_3724"/>
<dbReference type="Proteomes" id="UP000029228">
    <property type="component" value="Unassembled WGS sequence"/>
</dbReference>
<dbReference type="Gene3D" id="1.20.58.250">
    <property type="entry name" value="DNA polymerase III-theta"/>
    <property type="match status" value="1"/>
</dbReference>
<keyword evidence="2" id="KW-1185">Reference proteome</keyword>
<dbReference type="OrthoDB" id="5918317at2"/>
<name>A0A090SMU6_9VIBR</name>
<comment type="caution">
    <text evidence="1">The sequence shown here is derived from an EMBL/GenBank/DDBJ whole genome shotgun (WGS) entry which is preliminary data.</text>
</comment>
<evidence type="ECO:0008006" key="3">
    <source>
        <dbReference type="Google" id="ProtNLM"/>
    </source>
</evidence>
<dbReference type="EMBL" id="BBMR01000006">
    <property type="protein sequence ID" value="GAL20722.1"/>
    <property type="molecule type" value="Genomic_DNA"/>
</dbReference>
<dbReference type="GO" id="GO:0006260">
    <property type="term" value="P:DNA replication"/>
    <property type="evidence" value="ECO:0007669"/>
    <property type="project" value="InterPro"/>
</dbReference>
<dbReference type="InterPro" id="IPR021700">
    <property type="entry name" value="DUF3283"/>
</dbReference>
<dbReference type="InterPro" id="IPR036745">
    <property type="entry name" value="PolIII_theta_sf"/>
</dbReference>
<evidence type="ECO:0000313" key="1">
    <source>
        <dbReference type="EMBL" id="GAL20722.1"/>
    </source>
</evidence>
<dbReference type="RefSeq" id="WP_042474997.1">
    <property type="nucleotide sequence ID" value="NZ_CP090439.1"/>
</dbReference>
<reference evidence="1 2" key="2">
    <citation type="submission" date="2014-09" db="EMBL/GenBank/DDBJ databases">
        <authorList>
            <consortium name="NBRP consortium"/>
            <person name="Sawabe T."/>
            <person name="Meirelles P."/>
            <person name="Nakanishi M."/>
            <person name="Sayaka M."/>
            <person name="Hattori M."/>
            <person name="Ohkuma M."/>
        </authorList>
    </citation>
    <scope>NUCLEOTIDE SEQUENCE [LARGE SCALE GENOMIC DNA]</scope>
    <source>
        <strain evidence="2">JCM19235</strain>
    </source>
</reference>